<protein>
    <submittedName>
        <fullName evidence="1">Uncharacterized protein</fullName>
    </submittedName>
</protein>
<sequence>MGTIEGVSGGVHMKEHRLDLRVTLEKKCIIYGMLYTIYDVDNDSMKAGELVIDVSLAYLISFLVNQQFFQLFTTLWTNG</sequence>
<comment type="caution">
    <text evidence="1">The sequence shown here is derived from an EMBL/GenBank/DDBJ whole genome shotgun (WGS) entry which is preliminary data.</text>
</comment>
<proteinExistence type="predicted"/>
<accession>A0AAP0HHQ8</accession>
<evidence type="ECO:0000313" key="2">
    <source>
        <dbReference type="Proteomes" id="UP001419268"/>
    </source>
</evidence>
<dbReference type="EMBL" id="JBBNAG010000013">
    <property type="protein sequence ID" value="KAK9083070.1"/>
    <property type="molecule type" value="Genomic_DNA"/>
</dbReference>
<dbReference type="Proteomes" id="UP001419268">
    <property type="component" value="Unassembled WGS sequence"/>
</dbReference>
<reference evidence="1 2" key="1">
    <citation type="submission" date="2024-01" db="EMBL/GenBank/DDBJ databases">
        <title>Genome assemblies of Stephania.</title>
        <authorList>
            <person name="Yang L."/>
        </authorList>
    </citation>
    <scope>NUCLEOTIDE SEQUENCE [LARGE SCALE GENOMIC DNA]</scope>
    <source>
        <strain evidence="1">JXDWG</strain>
        <tissue evidence="1">Leaf</tissue>
    </source>
</reference>
<organism evidence="1 2">
    <name type="scientific">Stephania cephalantha</name>
    <dbReference type="NCBI Taxonomy" id="152367"/>
    <lineage>
        <taxon>Eukaryota</taxon>
        <taxon>Viridiplantae</taxon>
        <taxon>Streptophyta</taxon>
        <taxon>Embryophyta</taxon>
        <taxon>Tracheophyta</taxon>
        <taxon>Spermatophyta</taxon>
        <taxon>Magnoliopsida</taxon>
        <taxon>Ranunculales</taxon>
        <taxon>Menispermaceae</taxon>
        <taxon>Menispermoideae</taxon>
        <taxon>Cissampelideae</taxon>
        <taxon>Stephania</taxon>
    </lineage>
</organism>
<name>A0AAP0HHQ8_9MAGN</name>
<keyword evidence="2" id="KW-1185">Reference proteome</keyword>
<dbReference type="AlphaFoldDB" id="A0AAP0HHQ8"/>
<evidence type="ECO:0000313" key="1">
    <source>
        <dbReference type="EMBL" id="KAK9083070.1"/>
    </source>
</evidence>
<gene>
    <name evidence="1" type="ORF">Scep_029541</name>
</gene>